<feature type="region of interest" description="Disordered" evidence="1">
    <location>
        <begin position="1"/>
        <end position="21"/>
    </location>
</feature>
<dbReference type="AlphaFoldDB" id="A0A9W6RQW3"/>
<dbReference type="RefSeq" id="WP_285632563.1">
    <property type="nucleotide sequence ID" value="NZ_BSTJ01000013.1"/>
</dbReference>
<reference evidence="2" key="1">
    <citation type="submission" date="2023-03" db="EMBL/GenBank/DDBJ databases">
        <title>Actinoallomurus iriomotensis NBRC 103681.</title>
        <authorList>
            <person name="Ichikawa N."/>
            <person name="Sato H."/>
            <person name="Tonouchi N."/>
        </authorList>
    </citation>
    <scope>NUCLEOTIDE SEQUENCE</scope>
    <source>
        <strain evidence="2">NBRC 103681</strain>
    </source>
</reference>
<organism evidence="2 3">
    <name type="scientific">Actinoallomurus iriomotensis</name>
    <dbReference type="NCBI Taxonomy" id="478107"/>
    <lineage>
        <taxon>Bacteria</taxon>
        <taxon>Bacillati</taxon>
        <taxon>Actinomycetota</taxon>
        <taxon>Actinomycetes</taxon>
        <taxon>Streptosporangiales</taxon>
        <taxon>Thermomonosporaceae</taxon>
        <taxon>Actinoallomurus</taxon>
    </lineage>
</organism>
<evidence type="ECO:0000256" key="1">
    <source>
        <dbReference type="SAM" id="MobiDB-lite"/>
    </source>
</evidence>
<accession>A0A9W6RQW3</accession>
<sequence length="143" mass="16010">MGTSDEPKAQHGLPSNNLYDRWPGAQPPLDFEHKVSLSITHNEVLDLTRDLAKYLEEFVTGKDEAHQHLKQTTNISSNEVGGWEAGQDFYNTMTQANTSITNAHTTFIDTYKAVLNRLLQSTTTYADAEESAKQSVLDILKKI</sequence>
<comment type="caution">
    <text evidence="2">The sequence shown here is derived from an EMBL/GenBank/DDBJ whole genome shotgun (WGS) entry which is preliminary data.</text>
</comment>
<dbReference type="Proteomes" id="UP001165135">
    <property type="component" value="Unassembled WGS sequence"/>
</dbReference>
<proteinExistence type="predicted"/>
<evidence type="ECO:0000313" key="3">
    <source>
        <dbReference type="Proteomes" id="UP001165135"/>
    </source>
</evidence>
<name>A0A9W6RQW3_9ACTN</name>
<evidence type="ECO:0000313" key="2">
    <source>
        <dbReference type="EMBL" id="GLY80098.1"/>
    </source>
</evidence>
<dbReference type="EMBL" id="BSTJ01000013">
    <property type="protein sequence ID" value="GLY80098.1"/>
    <property type="molecule type" value="Genomic_DNA"/>
</dbReference>
<protein>
    <submittedName>
        <fullName evidence="2">Uncharacterized protein</fullName>
    </submittedName>
</protein>
<gene>
    <name evidence="2" type="ORF">Airi01_083650</name>
</gene>